<evidence type="ECO:0000313" key="2">
    <source>
        <dbReference type="Proteomes" id="UP001589890"/>
    </source>
</evidence>
<dbReference type="RefSeq" id="WP_380056870.1">
    <property type="nucleotide sequence ID" value="NZ_JBHLTC010000047.1"/>
</dbReference>
<accession>A0ABV6QX32</accession>
<evidence type="ECO:0008006" key="3">
    <source>
        <dbReference type="Google" id="ProtNLM"/>
    </source>
</evidence>
<evidence type="ECO:0000313" key="1">
    <source>
        <dbReference type="EMBL" id="MFC0629202.1"/>
    </source>
</evidence>
<dbReference type="EMBL" id="JBHLTC010000047">
    <property type="protein sequence ID" value="MFC0629202.1"/>
    <property type="molecule type" value="Genomic_DNA"/>
</dbReference>
<reference evidence="1 2" key="1">
    <citation type="submission" date="2024-09" db="EMBL/GenBank/DDBJ databases">
        <authorList>
            <person name="Sun Q."/>
            <person name="Mori K."/>
        </authorList>
    </citation>
    <scope>NUCLEOTIDE SEQUENCE [LARGE SCALE GENOMIC DNA]</scope>
    <source>
        <strain evidence="1 2">CGMCC 1.15906</strain>
    </source>
</reference>
<proteinExistence type="predicted"/>
<comment type="caution">
    <text evidence="1">The sequence shown here is derived from an EMBL/GenBank/DDBJ whole genome shotgun (WGS) entry which is preliminary data.</text>
</comment>
<name>A0ABV6QX32_9ACTN</name>
<dbReference type="Proteomes" id="UP001589890">
    <property type="component" value="Unassembled WGS sequence"/>
</dbReference>
<sequence length="107" mass="11512">MFVSGSAAATSTTRYAVRTARIDYPQATYGRKVTALLTVAPGTNVRATLQRWNGTAWANAKWIYTQNGSGSYSFTAAPRGVSAFRYVVPGGYFAGRYITGVTTQPSE</sequence>
<protein>
    <recommendedName>
        <fullName evidence="3">SH3 domain-containing protein</fullName>
    </recommendedName>
</protein>
<organism evidence="1 2">
    <name type="scientific">Kribbella deserti</name>
    <dbReference type="NCBI Taxonomy" id="1926257"/>
    <lineage>
        <taxon>Bacteria</taxon>
        <taxon>Bacillati</taxon>
        <taxon>Actinomycetota</taxon>
        <taxon>Actinomycetes</taxon>
        <taxon>Propionibacteriales</taxon>
        <taxon>Kribbellaceae</taxon>
        <taxon>Kribbella</taxon>
    </lineage>
</organism>
<gene>
    <name evidence="1" type="ORF">ACFFGN_34375</name>
</gene>
<keyword evidence="2" id="KW-1185">Reference proteome</keyword>